<dbReference type="EMBL" id="JAEINH010000003">
    <property type="protein sequence ID" value="MBI9114299.1"/>
    <property type="molecule type" value="Genomic_DNA"/>
</dbReference>
<evidence type="ECO:0000313" key="2">
    <source>
        <dbReference type="EMBL" id="MBI9114299.1"/>
    </source>
</evidence>
<proteinExistence type="predicted"/>
<feature type="transmembrane region" description="Helical" evidence="1">
    <location>
        <begin position="108"/>
        <end position="129"/>
    </location>
</feature>
<keyword evidence="3" id="KW-1185">Reference proteome</keyword>
<dbReference type="AlphaFoldDB" id="A0A934MCY5"/>
<name>A0A934MCY5_9MICO</name>
<feature type="transmembrane region" description="Helical" evidence="1">
    <location>
        <begin position="76"/>
        <end position="96"/>
    </location>
</feature>
<keyword evidence="1" id="KW-0472">Membrane</keyword>
<reference evidence="2" key="1">
    <citation type="submission" date="2020-12" db="EMBL/GenBank/DDBJ databases">
        <title>Sanguibacter suaedae sp. nov., isolated from Suaeda aralocaspica.</title>
        <authorList>
            <person name="Ma Q."/>
        </authorList>
    </citation>
    <scope>NUCLEOTIDE SEQUENCE</scope>
    <source>
        <strain evidence="2">YZGR15</strain>
    </source>
</reference>
<keyword evidence="1" id="KW-0812">Transmembrane</keyword>
<organism evidence="2 3">
    <name type="scientific">Sanguibacter suaedae</name>
    <dbReference type="NCBI Taxonomy" id="2795737"/>
    <lineage>
        <taxon>Bacteria</taxon>
        <taxon>Bacillati</taxon>
        <taxon>Actinomycetota</taxon>
        <taxon>Actinomycetes</taxon>
        <taxon>Micrococcales</taxon>
        <taxon>Sanguibacteraceae</taxon>
        <taxon>Sanguibacter</taxon>
    </lineage>
</organism>
<evidence type="ECO:0000256" key="1">
    <source>
        <dbReference type="SAM" id="Phobius"/>
    </source>
</evidence>
<gene>
    <name evidence="2" type="ORF">JAV76_04630</name>
</gene>
<evidence type="ECO:0000313" key="3">
    <source>
        <dbReference type="Proteomes" id="UP000602087"/>
    </source>
</evidence>
<protein>
    <submittedName>
        <fullName evidence="2">Uncharacterized protein</fullName>
    </submittedName>
</protein>
<sequence>MGAAEWISIGTVAVALVAVLSALFHGDRSLARVEAIREARALVIAGGLSTNEEKQLKQFIKFTSHQLSNVWWRTPYTGAGVVALLAALAAWGSAFAVMNTSNESVSVVFWLAIAYTVIGIVMLIVGAVIQARRGYKNLPAWTN</sequence>
<dbReference type="Proteomes" id="UP000602087">
    <property type="component" value="Unassembled WGS sequence"/>
</dbReference>
<keyword evidence="1" id="KW-1133">Transmembrane helix</keyword>
<comment type="caution">
    <text evidence="2">The sequence shown here is derived from an EMBL/GenBank/DDBJ whole genome shotgun (WGS) entry which is preliminary data.</text>
</comment>
<feature type="transmembrane region" description="Helical" evidence="1">
    <location>
        <begin position="6"/>
        <end position="24"/>
    </location>
</feature>
<dbReference type="RefSeq" id="WP_198732861.1">
    <property type="nucleotide sequence ID" value="NZ_JAEINH010000003.1"/>
</dbReference>
<accession>A0A934MCY5</accession>